<feature type="domain" description="ABC transporter" evidence="6">
    <location>
        <begin position="2"/>
        <end position="236"/>
    </location>
</feature>
<name>A0ABU0J1X4_9HYPH</name>
<dbReference type="Pfam" id="PF00005">
    <property type="entry name" value="ABC_tran"/>
    <property type="match status" value="1"/>
</dbReference>
<dbReference type="RefSeq" id="WP_307269084.1">
    <property type="nucleotide sequence ID" value="NZ_JAUSVX010000001.1"/>
</dbReference>
<gene>
    <name evidence="7" type="ORF">QO011_001246</name>
</gene>
<protein>
    <submittedName>
        <fullName evidence="7">D-xylose transport system ATP-binding protein</fullName>
    </submittedName>
</protein>
<evidence type="ECO:0000256" key="4">
    <source>
        <dbReference type="ARBA" id="ARBA00022741"/>
    </source>
</evidence>
<keyword evidence="8" id="KW-1185">Reference proteome</keyword>
<accession>A0ABU0J1X4</accession>
<dbReference type="InterPro" id="IPR050107">
    <property type="entry name" value="ABC_carbohydrate_import_ATPase"/>
</dbReference>
<dbReference type="GO" id="GO:0005524">
    <property type="term" value="F:ATP binding"/>
    <property type="evidence" value="ECO:0007669"/>
    <property type="project" value="UniProtKB-KW"/>
</dbReference>
<keyword evidence="5 7" id="KW-0067">ATP-binding</keyword>
<dbReference type="InterPro" id="IPR003593">
    <property type="entry name" value="AAA+_ATPase"/>
</dbReference>
<reference evidence="7 8" key="1">
    <citation type="submission" date="2023-07" db="EMBL/GenBank/DDBJ databases">
        <title>Genomic Encyclopedia of Type Strains, Phase IV (KMG-IV): sequencing the most valuable type-strain genomes for metagenomic binning, comparative biology and taxonomic classification.</title>
        <authorList>
            <person name="Goeker M."/>
        </authorList>
    </citation>
    <scope>NUCLEOTIDE SEQUENCE [LARGE SCALE GENOMIC DNA]</scope>
    <source>
        <strain evidence="7 8">DSM 19619</strain>
    </source>
</reference>
<comment type="caution">
    <text evidence="7">The sequence shown here is derived from an EMBL/GenBank/DDBJ whole genome shotgun (WGS) entry which is preliminary data.</text>
</comment>
<sequence length="243" mass="26187">MVSISKSFGGVQAVDDVSLQVFPGQVVGLLGHNGAGKSTLIKILAGAYRADNGIIRVDGQPIRIANPNDARAHGIETIYQNLALADNLDAAGNLFLGREKRWLGVFADRRRMRAETAHICSQINPRFTNLTVPVRNLSGGQRQSIAIARALYFNAKLLIMDEPTAALGPGETRQVKELIQTLKARGVGVLLISHDIEDVFEVADELVVMAGGRVVGRRKTHEATRNEILSLIILGSQGEAPVP</sequence>
<dbReference type="PANTHER" id="PTHR43790">
    <property type="entry name" value="CARBOHYDRATE TRANSPORT ATP-BINDING PROTEIN MG119-RELATED"/>
    <property type="match status" value="1"/>
</dbReference>
<dbReference type="InterPro" id="IPR003439">
    <property type="entry name" value="ABC_transporter-like_ATP-bd"/>
</dbReference>
<dbReference type="EMBL" id="JAUSVX010000001">
    <property type="protein sequence ID" value="MDQ0468251.1"/>
    <property type="molecule type" value="Genomic_DNA"/>
</dbReference>
<dbReference type="PANTHER" id="PTHR43790:SF9">
    <property type="entry name" value="GALACTOFURANOSE TRANSPORTER ATP-BINDING PROTEIN YTFR"/>
    <property type="match status" value="1"/>
</dbReference>
<evidence type="ECO:0000256" key="3">
    <source>
        <dbReference type="ARBA" id="ARBA00022737"/>
    </source>
</evidence>
<dbReference type="Proteomes" id="UP001242480">
    <property type="component" value="Unassembled WGS sequence"/>
</dbReference>
<evidence type="ECO:0000313" key="7">
    <source>
        <dbReference type="EMBL" id="MDQ0468251.1"/>
    </source>
</evidence>
<organism evidence="7 8">
    <name type="scientific">Labrys wisconsinensis</name>
    <dbReference type="NCBI Taxonomy" id="425677"/>
    <lineage>
        <taxon>Bacteria</taxon>
        <taxon>Pseudomonadati</taxon>
        <taxon>Pseudomonadota</taxon>
        <taxon>Alphaproteobacteria</taxon>
        <taxon>Hyphomicrobiales</taxon>
        <taxon>Xanthobacteraceae</taxon>
        <taxon>Labrys</taxon>
    </lineage>
</organism>
<dbReference type="SUPFAM" id="SSF52540">
    <property type="entry name" value="P-loop containing nucleoside triphosphate hydrolases"/>
    <property type="match status" value="1"/>
</dbReference>
<dbReference type="InterPro" id="IPR027417">
    <property type="entry name" value="P-loop_NTPase"/>
</dbReference>
<dbReference type="CDD" id="cd03216">
    <property type="entry name" value="ABC_Carb_Monos_I"/>
    <property type="match status" value="1"/>
</dbReference>
<keyword evidence="1" id="KW-0813">Transport</keyword>
<dbReference type="Gene3D" id="3.40.50.300">
    <property type="entry name" value="P-loop containing nucleotide triphosphate hydrolases"/>
    <property type="match status" value="1"/>
</dbReference>
<proteinExistence type="predicted"/>
<evidence type="ECO:0000313" key="8">
    <source>
        <dbReference type="Proteomes" id="UP001242480"/>
    </source>
</evidence>
<dbReference type="SMART" id="SM00382">
    <property type="entry name" value="AAA"/>
    <property type="match status" value="1"/>
</dbReference>
<evidence type="ECO:0000259" key="6">
    <source>
        <dbReference type="PROSITE" id="PS50893"/>
    </source>
</evidence>
<evidence type="ECO:0000256" key="1">
    <source>
        <dbReference type="ARBA" id="ARBA00022448"/>
    </source>
</evidence>
<keyword evidence="4" id="KW-0547">Nucleotide-binding</keyword>
<evidence type="ECO:0000256" key="5">
    <source>
        <dbReference type="ARBA" id="ARBA00022840"/>
    </source>
</evidence>
<keyword evidence="2" id="KW-0762">Sugar transport</keyword>
<keyword evidence="3" id="KW-0677">Repeat</keyword>
<evidence type="ECO:0000256" key="2">
    <source>
        <dbReference type="ARBA" id="ARBA00022597"/>
    </source>
</evidence>
<dbReference type="PROSITE" id="PS50893">
    <property type="entry name" value="ABC_TRANSPORTER_2"/>
    <property type="match status" value="1"/>
</dbReference>